<accession>A0A848LJD2</accession>
<evidence type="ECO:0008006" key="5">
    <source>
        <dbReference type="Google" id="ProtNLM"/>
    </source>
</evidence>
<evidence type="ECO:0000256" key="1">
    <source>
        <dbReference type="SAM" id="MobiDB-lite"/>
    </source>
</evidence>
<keyword evidence="4" id="KW-1185">Reference proteome</keyword>
<feature type="chain" id="PRO_5032949971" description="Lipoprotein" evidence="2">
    <location>
        <begin position="19"/>
        <end position="221"/>
    </location>
</feature>
<evidence type="ECO:0000256" key="2">
    <source>
        <dbReference type="SAM" id="SignalP"/>
    </source>
</evidence>
<dbReference type="AlphaFoldDB" id="A0A848LJD2"/>
<feature type="region of interest" description="Disordered" evidence="1">
    <location>
        <begin position="24"/>
        <end position="50"/>
    </location>
</feature>
<sequence length="221" mass="23826">MRSSLHALAVAACAMALAACGGDDPAPTPAPQPQPQNPDASTDPCEPNGHIHREPTGDWCHCNKGYRATVEGLACEPDPDYVPSEGFSFGDNGEHACWHVTNGPFVTVTASTTRNPRVDDFHTYYTVKLRPEGGQYVGTFSYKAFATGNFVVYLGDPSIPITLVENSIQKTVEPAGTRATDNHCDALKHMVGYELTDRVQYTLTIGPTPVPELGMVIEHLP</sequence>
<evidence type="ECO:0000313" key="3">
    <source>
        <dbReference type="EMBL" id="NMO17833.1"/>
    </source>
</evidence>
<protein>
    <recommendedName>
        <fullName evidence="5">Lipoprotein</fullName>
    </recommendedName>
</protein>
<dbReference type="RefSeq" id="WP_169347113.1">
    <property type="nucleotide sequence ID" value="NZ_JABBJJ010000112.1"/>
</dbReference>
<dbReference type="Proteomes" id="UP000518300">
    <property type="component" value="Unassembled WGS sequence"/>
</dbReference>
<proteinExistence type="predicted"/>
<comment type="caution">
    <text evidence="3">The sequence shown here is derived from an EMBL/GenBank/DDBJ whole genome shotgun (WGS) entry which is preliminary data.</text>
</comment>
<keyword evidence="2" id="KW-0732">Signal</keyword>
<name>A0A848LJD2_9BACT</name>
<dbReference type="PROSITE" id="PS51257">
    <property type="entry name" value="PROKAR_LIPOPROTEIN"/>
    <property type="match status" value="1"/>
</dbReference>
<feature type="signal peptide" evidence="2">
    <location>
        <begin position="1"/>
        <end position="18"/>
    </location>
</feature>
<gene>
    <name evidence="3" type="ORF">HG543_23680</name>
</gene>
<evidence type="ECO:0000313" key="4">
    <source>
        <dbReference type="Proteomes" id="UP000518300"/>
    </source>
</evidence>
<organism evidence="3 4">
    <name type="scientific">Pyxidicoccus fallax</name>
    <dbReference type="NCBI Taxonomy" id="394095"/>
    <lineage>
        <taxon>Bacteria</taxon>
        <taxon>Pseudomonadati</taxon>
        <taxon>Myxococcota</taxon>
        <taxon>Myxococcia</taxon>
        <taxon>Myxococcales</taxon>
        <taxon>Cystobacterineae</taxon>
        <taxon>Myxococcaceae</taxon>
        <taxon>Pyxidicoccus</taxon>
    </lineage>
</organism>
<dbReference type="EMBL" id="JABBJJ010000112">
    <property type="protein sequence ID" value="NMO17833.1"/>
    <property type="molecule type" value="Genomic_DNA"/>
</dbReference>
<reference evidence="3 4" key="1">
    <citation type="submission" date="2020-04" db="EMBL/GenBank/DDBJ databases">
        <title>Draft genome of Pyxidicoccus fallax type strain.</title>
        <authorList>
            <person name="Whitworth D.E."/>
        </authorList>
    </citation>
    <scope>NUCLEOTIDE SEQUENCE [LARGE SCALE GENOMIC DNA]</scope>
    <source>
        <strain evidence="3 4">DSM 14698</strain>
    </source>
</reference>
<feature type="compositionally biased region" description="Pro residues" evidence="1">
    <location>
        <begin position="26"/>
        <end position="36"/>
    </location>
</feature>